<protein>
    <recommendedName>
        <fullName evidence="2">HNH nuclease domain-containing protein</fullName>
    </recommendedName>
</protein>
<comment type="caution">
    <text evidence="3">The sequence shown here is derived from an EMBL/GenBank/DDBJ whole genome shotgun (WGS) entry which is preliminary data.</text>
</comment>
<evidence type="ECO:0000259" key="2">
    <source>
        <dbReference type="SMART" id="SM00507"/>
    </source>
</evidence>
<reference evidence="3 4" key="1">
    <citation type="submission" date="2023-07" db="EMBL/GenBank/DDBJ databases">
        <title>Sequencing the genomes of 1000 actinobacteria strains.</title>
        <authorList>
            <person name="Klenk H.-P."/>
        </authorList>
    </citation>
    <scope>NUCLEOTIDE SEQUENCE [LARGE SCALE GENOMIC DNA]</scope>
    <source>
        <strain evidence="3 4">DSM 20167</strain>
    </source>
</reference>
<feature type="domain" description="HNH nuclease" evidence="2">
    <location>
        <begin position="484"/>
        <end position="536"/>
    </location>
</feature>
<keyword evidence="4" id="KW-1185">Reference proteome</keyword>
<sequence>MDTRRLIEALTGDGGDPGHRVSPARKLRLFSALSLRLAELAAELATEISSPTEAALFAHDVERTHRQAEIAQIRAAHTAQRTLVQDLPAENLEWARATAADPAAFIRGERALPPDPATVPTGIMPFKDTCDFLQHSLHLPRFAARNRLHAANALLPHADVHGNQCAPRYPKLAEQLHAGTACLGATAAAARNLDALAPAIAAQPAPHRLAERIEERVAGSVAAGIPQDTRRLFTALSDELENATSADQLPTPQEIQAKTGIFITKRTRHFTYMSLCLLNTDAEVFLSHFAASDNPRTLAGNRDALAAAATGMNPAAAAGGASATPDSADKGTAEGTSGATDGPDWFTRPEGVAVETLDGPATGSGSPPGFDPNLADSPNSLFPGQDGLTPPQRHLQTVLNLMRAPTKPPGKGATGLPTAQLIIHCRLDTLLGLATGNGWSAHGLEIPISEIRRRLATDGTIPLVLGGQGEILDVGQEMRFAPDHVRRAVLARDGGCFYPGCTVPPEHLEMCHIDGFAQGGHTSVHKFTPGCTSHHHMADNGLLELVIHNGIPHVVLPKHLDPEQLPRRNTYWPQNQAALF</sequence>
<accession>A0ABU2BKU9</accession>
<dbReference type="InterPro" id="IPR003615">
    <property type="entry name" value="HNH_nuc"/>
</dbReference>
<name>A0ABU2BKU9_9MICC</name>
<gene>
    <name evidence="3" type="ORF">J2S64_002039</name>
</gene>
<evidence type="ECO:0000313" key="4">
    <source>
        <dbReference type="Proteomes" id="UP001183817"/>
    </source>
</evidence>
<evidence type="ECO:0000313" key="3">
    <source>
        <dbReference type="EMBL" id="MDR7358348.1"/>
    </source>
</evidence>
<dbReference type="RefSeq" id="WP_310290139.1">
    <property type="nucleotide sequence ID" value="NZ_BAAAWO010000001.1"/>
</dbReference>
<dbReference type="CDD" id="cd00085">
    <property type="entry name" value="HNHc"/>
    <property type="match status" value="1"/>
</dbReference>
<evidence type="ECO:0000256" key="1">
    <source>
        <dbReference type="SAM" id="MobiDB-lite"/>
    </source>
</evidence>
<dbReference type="SMART" id="SM00507">
    <property type="entry name" value="HNHc"/>
    <property type="match status" value="1"/>
</dbReference>
<organism evidence="3 4">
    <name type="scientific">Paeniglutamicibacter sulfureus</name>
    <dbReference type="NCBI Taxonomy" id="43666"/>
    <lineage>
        <taxon>Bacteria</taxon>
        <taxon>Bacillati</taxon>
        <taxon>Actinomycetota</taxon>
        <taxon>Actinomycetes</taxon>
        <taxon>Micrococcales</taxon>
        <taxon>Micrococcaceae</taxon>
        <taxon>Paeniglutamicibacter</taxon>
    </lineage>
</organism>
<feature type="compositionally biased region" description="Low complexity" evidence="1">
    <location>
        <begin position="315"/>
        <end position="326"/>
    </location>
</feature>
<dbReference type="EMBL" id="JAVDYI010000001">
    <property type="protein sequence ID" value="MDR7358348.1"/>
    <property type="molecule type" value="Genomic_DNA"/>
</dbReference>
<dbReference type="Proteomes" id="UP001183817">
    <property type="component" value="Unassembled WGS sequence"/>
</dbReference>
<feature type="region of interest" description="Disordered" evidence="1">
    <location>
        <begin position="315"/>
        <end position="391"/>
    </location>
</feature>
<proteinExistence type="predicted"/>